<dbReference type="Proteomes" id="UP000011575">
    <property type="component" value="Unassembled WGS sequence"/>
</dbReference>
<comment type="caution">
    <text evidence="3">The sequence shown here is derived from an EMBL/GenBank/DDBJ whole genome shotgun (WGS) entry which is preliminary data.</text>
</comment>
<keyword evidence="2" id="KW-1133">Transmembrane helix</keyword>
<evidence type="ECO:0000313" key="3">
    <source>
        <dbReference type="EMBL" id="EMA65122.1"/>
    </source>
</evidence>
<protein>
    <submittedName>
        <fullName evidence="3">Uncharacterized protein</fullName>
    </submittedName>
</protein>
<keyword evidence="2" id="KW-0472">Membrane</keyword>
<dbReference type="AlphaFoldDB" id="M0P4Q5"/>
<sequence>MKSALLSIFDADSLDQLGGVTGLGWTVSLLGYLTSVIGYGNALVSRLIADPQSFLYVGSVLFVATLGLNRLQQSATEGEQSAAEAERSAAEGGRPATGRDR</sequence>
<reference evidence="3 4" key="1">
    <citation type="journal article" date="2014" name="PLoS Genet.">
        <title>Phylogenetically driven sequencing of extremely halophilic archaea reveals strategies for static and dynamic osmo-response.</title>
        <authorList>
            <person name="Becker E.A."/>
            <person name="Seitzer P.M."/>
            <person name="Tritt A."/>
            <person name="Larsen D."/>
            <person name="Krusor M."/>
            <person name="Yao A.I."/>
            <person name="Wu D."/>
            <person name="Madern D."/>
            <person name="Eisen J.A."/>
            <person name="Darling A.E."/>
            <person name="Facciotti M.T."/>
        </authorList>
    </citation>
    <scope>NUCLEOTIDE SEQUENCE [LARGE SCALE GENOMIC DNA]</scope>
    <source>
        <strain evidence="3 4">JCM 13560</strain>
    </source>
</reference>
<feature type="transmembrane region" description="Helical" evidence="2">
    <location>
        <begin position="20"/>
        <end position="42"/>
    </location>
</feature>
<dbReference type="STRING" id="1230454.C461_14810"/>
<dbReference type="OrthoDB" id="228287at2157"/>
<evidence type="ECO:0000256" key="2">
    <source>
        <dbReference type="SAM" id="Phobius"/>
    </source>
</evidence>
<accession>M0P4Q5</accession>
<dbReference type="RefSeq" id="WP_008002562.1">
    <property type="nucleotide sequence ID" value="NZ_AOJI01000035.1"/>
</dbReference>
<feature type="region of interest" description="Disordered" evidence="1">
    <location>
        <begin position="77"/>
        <end position="101"/>
    </location>
</feature>
<name>M0P4Q5_9EURY</name>
<dbReference type="PATRIC" id="fig|1230454.4.peg.2981"/>
<evidence type="ECO:0000256" key="1">
    <source>
        <dbReference type="SAM" id="MobiDB-lite"/>
    </source>
</evidence>
<gene>
    <name evidence="3" type="ORF">C461_14810</name>
</gene>
<dbReference type="EMBL" id="AOJI01000035">
    <property type="protein sequence ID" value="EMA65122.1"/>
    <property type="molecule type" value="Genomic_DNA"/>
</dbReference>
<keyword evidence="4" id="KW-1185">Reference proteome</keyword>
<evidence type="ECO:0000313" key="4">
    <source>
        <dbReference type="Proteomes" id="UP000011575"/>
    </source>
</evidence>
<proteinExistence type="predicted"/>
<organism evidence="3 4">
    <name type="scientific">Halorubrum aidingense JCM 13560</name>
    <dbReference type="NCBI Taxonomy" id="1230454"/>
    <lineage>
        <taxon>Archaea</taxon>
        <taxon>Methanobacteriati</taxon>
        <taxon>Methanobacteriota</taxon>
        <taxon>Stenosarchaea group</taxon>
        <taxon>Halobacteria</taxon>
        <taxon>Halobacteriales</taxon>
        <taxon>Haloferacaceae</taxon>
        <taxon>Halorubrum</taxon>
    </lineage>
</organism>
<keyword evidence="2" id="KW-0812">Transmembrane</keyword>